<keyword evidence="7 10" id="KW-0443">Lipid metabolism</keyword>
<dbReference type="InterPro" id="IPR030457">
    <property type="entry name" value="ELO_CS"/>
</dbReference>
<keyword evidence="2 10" id="KW-0444">Lipid biosynthesis</keyword>
<dbReference type="PANTHER" id="PTHR11157">
    <property type="entry name" value="FATTY ACID ACYL TRANSFERASE-RELATED"/>
    <property type="match status" value="1"/>
</dbReference>
<sequence>MDSYDSDSHIFQIITKFDRHGYTYTFPEDDHIKHYNMSDTPRQENGLYTTGYNCSYPYIFSFEENFDTYYYVNLVGTYKWMAKYFMLLYLGGIYFLKKYMKNRPRYELQVPLVIWNLGLATLSLWGGIRALQELSQLIMQFGFKFSMCFAGKAFLDNRVGGFWNWMFTLSKVPELGDTVFIVLRKQPLIFLHWYHHVTVLLYAWYSYSDYIATARWFVCMNYLVHSVMYSYYALKALKFKVSRYVAMFITTAQLAQMIMGAAVNIWAYQVKQAGNECHVSYENIKISLIMYTSYFVLFAHFFRRAYMKKPVTTDQKPITNGVSNGAYHYDKSKKGKFE</sequence>
<comment type="subcellular location">
    <subcellularLocation>
        <location evidence="1">Membrane</location>
        <topology evidence="1">Multi-pass membrane protein</topology>
    </subcellularLocation>
</comment>
<keyword evidence="3 10" id="KW-0808">Transferase</keyword>
<comment type="similarity">
    <text evidence="10">Belongs to the ELO family.</text>
</comment>
<feature type="transmembrane region" description="Helical" evidence="10">
    <location>
        <begin position="213"/>
        <end position="232"/>
    </location>
</feature>
<keyword evidence="11" id="KW-1185">Reference proteome</keyword>
<dbReference type="GO" id="GO:0042761">
    <property type="term" value="P:very long-chain fatty acid biosynthetic process"/>
    <property type="evidence" value="ECO:0007669"/>
    <property type="project" value="TreeGrafter"/>
</dbReference>
<evidence type="ECO:0000256" key="5">
    <source>
        <dbReference type="ARBA" id="ARBA00022832"/>
    </source>
</evidence>
<dbReference type="EC" id="2.3.1.199" evidence="10"/>
<keyword evidence="9 10" id="KW-0275">Fatty acid biosynthesis</keyword>
<proteinExistence type="inferred from homology"/>
<accession>A0A8B7NAI1</accession>
<dbReference type="GO" id="GO:0005789">
    <property type="term" value="C:endoplasmic reticulum membrane"/>
    <property type="evidence" value="ECO:0007669"/>
    <property type="project" value="TreeGrafter"/>
</dbReference>
<dbReference type="GO" id="GO:0009922">
    <property type="term" value="F:fatty acid elongase activity"/>
    <property type="evidence" value="ECO:0007669"/>
    <property type="project" value="UniProtKB-EC"/>
</dbReference>
<evidence type="ECO:0000313" key="11">
    <source>
        <dbReference type="Proteomes" id="UP000694843"/>
    </source>
</evidence>
<dbReference type="Proteomes" id="UP000694843">
    <property type="component" value="Unplaced"/>
</dbReference>
<dbReference type="GeneID" id="108667975"/>
<protein>
    <recommendedName>
        <fullName evidence="10">Elongation of very long chain fatty acids protein</fullName>
        <ecNumber evidence="10">2.3.1.199</ecNumber>
    </recommendedName>
    <alternativeName>
        <fullName evidence="10">Very-long-chain 3-oxoacyl-CoA synthase</fullName>
    </alternativeName>
</protein>
<keyword evidence="4 10" id="KW-0812">Transmembrane</keyword>
<evidence type="ECO:0000313" key="12">
    <source>
        <dbReference type="RefSeq" id="XP_018010576.1"/>
    </source>
</evidence>
<evidence type="ECO:0000256" key="9">
    <source>
        <dbReference type="ARBA" id="ARBA00023160"/>
    </source>
</evidence>
<dbReference type="PROSITE" id="PS01188">
    <property type="entry name" value="ELO"/>
    <property type="match status" value="1"/>
</dbReference>
<reference evidence="12" key="1">
    <citation type="submission" date="2025-08" db="UniProtKB">
        <authorList>
            <consortium name="RefSeq"/>
        </authorList>
    </citation>
    <scope>IDENTIFICATION</scope>
    <source>
        <tissue evidence="12">Whole organism</tissue>
    </source>
</reference>
<evidence type="ECO:0000256" key="10">
    <source>
        <dbReference type="RuleBase" id="RU361115"/>
    </source>
</evidence>
<evidence type="ECO:0000256" key="7">
    <source>
        <dbReference type="ARBA" id="ARBA00023098"/>
    </source>
</evidence>
<dbReference type="GO" id="GO:0019367">
    <property type="term" value="P:fatty acid elongation, saturated fatty acid"/>
    <property type="evidence" value="ECO:0007669"/>
    <property type="project" value="TreeGrafter"/>
</dbReference>
<dbReference type="OrthoDB" id="10259681at2759"/>
<comment type="catalytic activity">
    <reaction evidence="10">
        <text>a very-long-chain acyl-CoA + malonyl-CoA + H(+) = a very-long-chain 3-oxoacyl-CoA + CO2 + CoA</text>
        <dbReference type="Rhea" id="RHEA:32727"/>
        <dbReference type="ChEBI" id="CHEBI:15378"/>
        <dbReference type="ChEBI" id="CHEBI:16526"/>
        <dbReference type="ChEBI" id="CHEBI:57287"/>
        <dbReference type="ChEBI" id="CHEBI:57384"/>
        <dbReference type="ChEBI" id="CHEBI:90725"/>
        <dbReference type="ChEBI" id="CHEBI:90736"/>
        <dbReference type="EC" id="2.3.1.199"/>
    </reaction>
</comment>
<evidence type="ECO:0000256" key="4">
    <source>
        <dbReference type="ARBA" id="ARBA00022692"/>
    </source>
</evidence>
<dbReference type="AlphaFoldDB" id="A0A8B7NAI1"/>
<feature type="transmembrane region" description="Helical" evidence="10">
    <location>
        <begin position="188"/>
        <end position="207"/>
    </location>
</feature>
<organism evidence="11 12">
    <name type="scientific">Hyalella azteca</name>
    <name type="common">Amphipod</name>
    <dbReference type="NCBI Taxonomy" id="294128"/>
    <lineage>
        <taxon>Eukaryota</taxon>
        <taxon>Metazoa</taxon>
        <taxon>Ecdysozoa</taxon>
        <taxon>Arthropoda</taxon>
        <taxon>Crustacea</taxon>
        <taxon>Multicrustacea</taxon>
        <taxon>Malacostraca</taxon>
        <taxon>Eumalacostraca</taxon>
        <taxon>Peracarida</taxon>
        <taxon>Amphipoda</taxon>
        <taxon>Senticaudata</taxon>
        <taxon>Talitrida</taxon>
        <taxon>Talitroidea</taxon>
        <taxon>Hyalellidae</taxon>
        <taxon>Hyalella</taxon>
    </lineage>
</organism>
<name>A0A8B7NAI1_HYAAZ</name>
<keyword evidence="6 10" id="KW-1133">Transmembrane helix</keyword>
<dbReference type="GO" id="GO:0034625">
    <property type="term" value="P:fatty acid elongation, monounsaturated fatty acid"/>
    <property type="evidence" value="ECO:0007669"/>
    <property type="project" value="TreeGrafter"/>
</dbReference>
<dbReference type="RefSeq" id="XP_018010576.1">
    <property type="nucleotide sequence ID" value="XM_018155087.2"/>
</dbReference>
<gene>
    <name evidence="12" type="primary">LOC108667975</name>
</gene>
<dbReference type="InterPro" id="IPR002076">
    <property type="entry name" value="ELO_fam"/>
</dbReference>
<evidence type="ECO:0000256" key="3">
    <source>
        <dbReference type="ARBA" id="ARBA00022679"/>
    </source>
</evidence>
<evidence type="ECO:0000256" key="2">
    <source>
        <dbReference type="ARBA" id="ARBA00022516"/>
    </source>
</evidence>
<dbReference type="GO" id="GO:0034626">
    <property type="term" value="P:fatty acid elongation, polyunsaturated fatty acid"/>
    <property type="evidence" value="ECO:0007669"/>
    <property type="project" value="TreeGrafter"/>
</dbReference>
<evidence type="ECO:0000256" key="6">
    <source>
        <dbReference type="ARBA" id="ARBA00022989"/>
    </source>
</evidence>
<keyword evidence="5 10" id="KW-0276">Fatty acid metabolism</keyword>
<evidence type="ECO:0000256" key="1">
    <source>
        <dbReference type="ARBA" id="ARBA00004141"/>
    </source>
</evidence>
<dbReference type="GO" id="GO:0030148">
    <property type="term" value="P:sphingolipid biosynthetic process"/>
    <property type="evidence" value="ECO:0007669"/>
    <property type="project" value="TreeGrafter"/>
</dbReference>
<feature type="transmembrane region" description="Helical" evidence="10">
    <location>
        <begin position="80"/>
        <end position="96"/>
    </location>
</feature>
<keyword evidence="8 10" id="KW-0472">Membrane</keyword>
<dbReference type="Pfam" id="PF01151">
    <property type="entry name" value="ELO"/>
    <property type="match status" value="1"/>
</dbReference>
<dbReference type="PANTHER" id="PTHR11157:SF17">
    <property type="entry name" value="ELONGATION OF VERY LONG CHAIN FATTY ACIDS PROTEIN 6"/>
    <property type="match status" value="1"/>
</dbReference>
<dbReference type="CTD" id="39860"/>
<feature type="transmembrane region" description="Helical" evidence="10">
    <location>
        <begin position="288"/>
        <end position="306"/>
    </location>
</feature>
<feature type="transmembrane region" description="Helical" evidence="10">
    <location>
        <begin position="244"/>
        <end position="268"/>
    </location>
</feature>
<evidence type="ECO:0000256" key="8">
    <source>
        <dbReference type="ARBA" id="ARBA00023136"/>
    </source>
</evidence>